<reference evidence="2 3" key="1">
    <citation type="submission" date="2024-04" db="EMBL/GenBank/DDBJ databases">
        <authorList>
            <person name="Waldvogel A.-M."/>
            <person name="Schoenle A."/>
        </authorList>
    </citation>
    <scope>NUCLEOTIDE SEQUENCE [LARGE SCALE GENOMIC DNA]</scope>
</reference>
<protein>
    <submittedName>
        <fullName evidence="2">Uncharacterized protein</fullName>
    </submittedName>
</protein>
<dbReference type="Proteomes" id="UP001497482">
    <property type="component" value="Chromosome 5"/>
</dbReference>
<evidence type="ECO:0000256" key="1">
    <source>
        <dbReference type="SAM" id="MobiDB-lite"/>
    </source>
</evidence>
<organism evidence="2 3">
    <name type="scientific">Knipowitschia caucasica</name>
    <name type="common">Caucasian dwarf goby</name>
    <name type="synonym">Pomatoschistus caucasicus</name>
    <dbReference type="NCBI Taxonomy" id="637954"/>
    <lineage>
        <taxon>Eukaryota</taxon>
        <taxon>Metazoa</taxon>
        <taxon>Chordata</taxon>
        <taxon>Craniata</taxon>
        <taxon>Vertebrata</taxon>
        <taxon>Euteleostomi</taxon>
        <taxon>Actinopterygii</taxon>
        <taxon>Neopterygii</taxon>
        <taxon>Teleostei</taxon>
        <taxon>Neoteleostei</taxon>
        <taxon>Acanthomorphata</taxon>
        <taxon>Gobiaria</taxon>
        <taxon>Gobiiformes</taxon>
        <taxon>Gobioidei</taxon>
        <taxon>Gobiidae</taxon>
        <taxon>Gobiinae</taxon>
        <taxon>Knipowitschia</taxon>
    </lineage>
</organism>
<feature type="compositionally biased region" description="Polar residues" evidence="1">
    <location>
        <begin position="169"/>
        <end position="182"/>
    </location>
</feature>
<evidence type="ECO:0000313" key="3">
    <source>
        <dbReference type="Proteomes" id="UP001497482"/>
    </source>
</evidence>
<proteinExistence type="predicted"/>
<dbReference type="EMBL" id="OZ035827">
    <property type="protein sequence ID" value="CAL1607065.1"/>
    <property type="molecule type" value="Genomic_DNA"/>
</dbReference>
<feature type="region of interest" description="Disordered" evidence="1">
    <location>
        <begin position="240"/>
        <end position="302"/>
    </location>
</feature>
<dbReference type="AlphaFoldDB" id="A0AAV2M138"/>
<evidence type="ECO:0000313" key="2">
    <source>
        <dbReference type="EMBL" id="CAL1607065.1"/>
    </source>
</evidence>
<gene>
    <name evidence="2" type="ORF">KC01_LOCUS34143</name>
</gene>
<keyword evidence="3" id="KW-1185">Reference proteome</keyword>
<name>A0AAV2M138_KNICA</name>
<feature type="compositionally biased region" description="Low complexity" evidence="1">
    <location>
        <begin position="240"/>
        <end position="284"/>
    </location>
</feature>
<feature type="region of interest" description="Disordered" evidence="1">
    <location>
        <begin position="165"/>
        <end position="203"/>
    </location>
</feature>
<sequence>MQNDVGYTVYLIRSQQKEEAAGVVVPERHSKDSLQSFISYALSFREIAALLQYEAQRPAAPTPLCEDEQLVDFGARASSTWRQVWDSREDGYAAFILKRKCAPGTRMFKLQQYLQRKQQQLSASVPSSAPSDGSLVMAEDEELEKAMLSMSPTKRVDMTVFVPAPAPTKRQQPSGSQRSSLASKGPFGTPAQSTRPATCHDAAPAAGASKVTVPLPKELMFLLPQSGSAPAVSALEAASSPAASTEPAPTAEISKSEPSISAASSPAHSCHPQACSSSTSAVSSGAGGKAMGLLSPAEDMDEAGAGVHGSLAWFPPCQQPYEDLFSVAPPPPA</sequence>
<accession>A0AAV2M138</accession>